<evidence type="ECO:0000256" key="2">
    <source>
        <dbReference type="PROSITE-ProRule" id="PRU00192"/>
    </source>
</evidence>
<feature type="compositionally biased region" description="Basic and acidic residues" evidence="3">
    <location>
        <begin position="957"/>
        <end position="978"/>
    </location>
</feature>
<feature type="compositionally biased region" description="Polar residues" evidence="3">
    <location>
        <begin position="1022"/>
        <end position="1042"/>
    </location>
</feature>
<feature type="compositionally biased region" description="Polar residues" evidence="3">
    <location>
        <begin position="531"/>
        <end position="546"/>
    </location>
</feature>
<feature type="compositionally biased region" description="Low complexity" evidence="3">
    <location>
        <begin position="423"/>
        <end position="435"/>
    </location>
</feature>
<evidence type="ECO:0000313" key="5">
    <source>
        <dbReference type="EMBL" id="KIR49775.1"/>
    </source>
</evidence>
<feature type="compositionally biased region" description="Polar residues" evidence="3">
    <location>
        <begin position="761"/>
        <end position="771"/>
    </location>
</feature>
<dbReference type="SMART" id="SM00326">
    <property type="entry name" value="SH3"/>
    <property type="match status" value="1"/>
</dbReference>
<dbReference type="Gene3D" id="2.30.30.40">
    <property type="entry name" value="SH3 Domains"/>
    <property type="match status" value="1"/>
</dbReference>
<dbReference type="PROSITE" id="PS50002">
    <property type="entry name" value="SH3"/>
    <property type="match status" value="1"/>
</dbReference>
<feature type="compositionally biased region" description="Basic and acidic residues" evidence="3">
    <location>
        <begin position="297"/>
        <end position="309"/>
    </location>
</feature>
<feature type="region of interest" description="Disordered" evidence="3">
    <location>
        <begin position="339"/>
        <end position="625"/>
    </location>
</feature>
<feature type="compositionally biased region" description="Low complexity" evidence="3">
    <location>
        <begin position="852"/>
        <end position="863"/>
    </location>
</feature>
<feature type="compositionally biased region" description="Acidic residues" evidence="3">
    <location>
        <begin position="1173"/>
        <end position="1186"/>
    </location>
</feature>
<dbReference type="Pfam" id="PF25459">
    <property type="entry name" value="AIM3_BBC1_C"/>
    <property type="match status" value="1"/>
</dbReference>
<feature type="compositionally biased region" description="Polar residues" evidence="3">
    <location>
        <begin position="839"/>
        <end position="851"/>
    </location>
</feature>
<dbReference type="InterPro" id="IPR036028">
    <property type="entry name" value="SH3-like_dom_sf"/>
</dbReference>
<dbReference type="InterPro" id="IPR001452">
    <property type="entry name" value="SH3_domain"/>
</dbReference>
<dbReference type="OrthoDB" id="207120at2759"/>
<feature type="compositionally biased region" description="Low complexity" evidence="3">
    <location>
        <begin position="1220"/>
        <end position="1230"/>
    </location>
</feature>
<reference evidence="5" key="1">
    <citation type="submission" date="2015-01" db="EMBL/GenBank/DDBJ databases">
        <title>The Genome Sequence of Cryptococcus gattii CA1280.</title>
        <authorList>
            <consortium name="The Broad Institute Genomics Platform"/>
            <person name="Cuomo C."/>
            <person name="Litvintseva A."/>
            <person name="Chen Y."/>
            <person name="Heitman J."/>
            <person name="Sun S."/>
            <person name="Springer D."/>
            <person name="Dromer F."/>
            <person name="Young S."/>
            <person name="Zeng Q."/>
            <person name="Gargeya S."/>
            <person name="Abouelleil A."/>
            <person name="Alvarado L."/>
            <person name="Chapman S.B."/>
            <person name="Gainer-Dewar J."/>
            <person name="Goldberg J."/>
            <person name="Griggs A."/>
            <person name="Gujja S."/>
            <person name="Hansen M."/>
            <person name="Howarth C."/>
            <person name="Imamovic A."/>
            <person name="Larimer J."/>
            <person name="Murphy C."/>
            <person name="Naylor J."/>
            <person name="Pearson M."/>
            <person name="Priest M."/>
            <person name="Roberts A."/>
            <person name="Saif S."/>
            <person name="Shea T."/>
            <person name="Sykes S."/>
            <person name="Wortman J."/>
            <person name="Nusbaum C."/>
            <person name="Birren B."/>
        </authorList>
    </citation>
    <scope>NUCLEOTIDE SEQUENCE [LARGE SCALE GENOMIC DNA]</scope>
    <source>
        <strain evidence="5">CA1280</strain>
    </source>
</reference>
<dbReference type="EMBL" id="KN847974">
    <property type="protein sequence ID" value="KIR49775.1"/>
    <property type="molecule type" value="Genomic_DNA"/>
</dbReference>
<evidence type="ECO:0000256" key="1">
    <source>
        <dbReference type="ARBA" id="ARBA00022443"/>
    </source>
</evidence>
<feature type="compositionally biased region" description="Pro residues" evidence="3">
    <location>
        <begin position="195"/>
        <end position="205"/>
    </location>
</feature>
<keyword evidence="1 2" id="KW-0728">SH3 domain</keyword>
<feature type="compositionally biased region" description="Acidic residues" evidence="3">
    <location>
        <begin position="1127"/>
        <end position="1144"/>
    </location>
</feature>
<feature type="compositionally biased region" description="Polar residues" evidence="3">
    <location>
        <begin position="1333"/>
        <end position="1352"/>
    </location>
</feature>
<feature type="compositionally biased region" description="Pro residues" evidence="3">
    <location>
        <begin position="1269"/>
        <end position="1284"/>
    </location>
</feature>
<feature type="compositionally biased region" description="Basic and acidic residues" evidence="3">
    <location>
        <begin position="264"/>
        <end position="275"/>
    </location>
</feature>
<feature type="domain" description="SH3" evidence="4">
    <location>
        <begin position="49"/>
        <end position="114"/>
    </location>
</feature>
<dbReference type="Pfam" id="PF14604">
    <property type="entry name" value="SH3_9"/>
    <property type="match status" value="1"/>
</dbReference>
<dbReference type="SUPFAM" id="SSF50044">
    <property type="entry name" value="SH3-domain"/>
    <property type="match status" value="1"/>
</dbReference>
<protein>
    <submittedName>
        <fullName evidence="5">Myosin I binding protein</fullName>
    </submittedName>
</protein>
<evidence type="ECO:0000259" key="4">
    <source>
        <dbReference type="PROSITE" id="PS50002"/>
    </source>
</evidence>
<feature type="compositionally biased region" description="Acidic residues" evidence="3">
    <location>
        <begin position="408"/>
        <end position="417"/>
    </location>
</feature>
<accession>A0A0D0VWJ2</accession>
<proteinExistence type="predicted"/>
<dbReference type="InterPro" id="IPR057402">
    <property type="entry name" value="AIM3_BBC1_C"/>
</dbReference>
<feature type="compositionally biased region" description="Basic and acidic residues" evidence="3">
    <location>
        <begin position="394"/>
        <end position="407"/>
    </location>
</feature>
<feature type="compositionally biased region" description="Basic and acidic residues" evidence="3">
    <location>
        <begin position="881"/>
        <end position="902"/>
    </location>
</feature>
<feature type="compositionally biased region" description="Pro residues" evidence="3">
    <location>
        <begin position="1187"/>
        <end position="1196"/>
    </location>
</feature>
<feature type="compositionally biased region" description="Pro residues" evidence="3">
    <location>
        <begin position="1208"/>
        <end position="1219"/>
    </location>
</feature>
<name>A0A0D0VWJ2_CRYGA</name>
<feature type="region of interest" description="Disordered" evidence="3">
    <location>
        <begin position="638"/>
        <end position="1352"/>
    </location>
</feature>
<feature type="compositionally biased region" description="Basic and acidic residues" evidence="3">
    <location>
        <begin position="1244"/>
        <end position="1255"/>
    </location>
</feature>
<feature type="compositionally biased region" description="Low complexity" evidence="3">
    <location>
        <begin position="1304"/>
        <end position="1323"/>
    </location>
</feature>
<feature type="compositionally biased region" description="Polar residues" evidence="3">
    <location>
        <begin position="139"/>
        <end position="153"/>
    </location>
</feature>
<feature type="compositionally biased region" description="Basic and acidic residues" evidence="3">
    <location>
        <begin position="1112"/>
        <end position="1126"/>
    </location>
</feature>
<sequence>MLLNEFILLHRHPPLQLSPPSGPPHLTSCKTQKQRFPLSDSNFPKDSVMPIPHHVLPIPRKNNSPHATDLSFAKGDIIRVTGPSPEDEDWLVGETLDGSQTGGFPKDFVEVIDEGSAESTENEFKTVEETAQEPPPVIQDSSKQSEPPNVLSETDSKAEEVPSELNIGASEPPAPAPKVEEATSEPSVGASDAPAPVPAPAPAPAPASVSASQSEGHDDDAPRPQSMKDRLAFFTAAQNKPSPPPPVKSKPAAGGLTWSQRQKLRQEQEAKEKESTIATSPTTSTPIASPGPSIPESKQRDDAENKEEQGTAMSAADALSSISKGGSLKERMAALQGVGAFGGAEKKPAPPAPTGKVWKRPTVQEKEPEPEGDMEAENQSPEKGLTHKPLPSSEEAREPESDTKDEVAKEEETEEEQEKARRAAIAARMAKLGARGPMGMMPPAKPVKKPTRETGITAEDKNSTSAGFTSETAKDDTDQITEAPGVDSKPSTSPKPGSVSAPTDAPVATPPQSIPISAMPRRTAGPRRRTQTSSANPSSEDVSTPAETHPVPLPSTEASVNQDAATPAEAEAEPDDRLETINSEGYPVPPKQRMIYDEEAPLPKTEEQIKQEKEAEERGRGIGGLEGAKAAGIAVDKIHEAPEELAGHRDEPQGSLEDVTHVDEPVADSGTSQDMSRGIDTAMTDLGPGNSKAGLEEQSIQGGDDREDETSVAQGEDLKASESAPAHVAESDTSGDKVGPMGTGTAPLTIAADVGSLIGGDTSSRGETTTTMEEKLLYELENDDSQNAREEPALESPVSDSEISKEDEETAPRPPPRRSVDKPEGFYVRSSDDTAPDVPSQSLTGSTTESNPTEAQAQPEPQAQVPPSPPPPSGAAQLGEENIKEDRSESVGHEASEARSEGDDAVVGQEDEETRVPPPPPPPRIRKAASPVELGGESPTSEEERAPAAFVAPAPIEETKGKRSETGREGVEETGVSKEDEEDAARRSGIAARMAKLGGIKFGIPPPHPMKTQSQSQSQSQPHSVDTAGSDSIPSRSESLSPVENERAPPPSTGVEAEQQPEGDQGKEASSEEETPEQEAARRRATLARLRAGGALGFGMFNQPSQMESEEVERKEDAPQETKDADTQSDDGDGGEEEGEDEGASVEGRGPPPPLPSGRPGQGMRTFDRDVGTGEEEATEEQEEDLAPPPPPPPARPVINTMYGEGDAPPPPAAAPPPGSAAAAPAAAAPLSPVDPNGISRPLVSEREGQERSDTYETTAASTDNRRLPPVPPAFPPTFSPPPRQQGVAEETEDENPPPPPLPMARSPRASAAPPPSQMRMSPEPYTAGAGAASSQTMNPNRKQLSGDSQETAVPLGRYVSASRQGSKPGYDQLKEASVNYGQGVVRAARGIFAQGKKGFYGDGSASGFVAVVMDNAGVRRPSDNAWGQVIFEQEAGSILRRYDEPRPGDIAAFYDAKLKGKKGLHTYSQHVGSVEEPLVGVISEFEDRKHKLRVLQVERGVPDEVSYRCEDLKGGKVVVFRAGM</sequence>
<evidence type="ECO:0000256" key="3">
    <source>
        <dbReference type="SAM" id="MobiDB-lite"/>
    </source>
</evidence>
<dbReference type="HOGENOM" id="CLU_253178_0_0_1"/>
<organism evidence="5">
    <name type="scientific">Cryptococcus bacillisporus CA1280</name>
    <dbReference type="NCBI Taxonomy" id="1296109"/>
    <lineage>
        <taxon>Eukaryota</taxon>
        <taxon>Fungi</taxon>
        <taxon>Dikarya</taxon>
        <taxon>Basidiomycota</taxon>
        <taxon>Agaricomycotina</taxon>
        <taxon>Tremellomycetes</taxon>
        <taxon>Tremellales</taxon>
        <taxon>Cryptococcaceae</taxon>
        <taxon>Cryptococcus</taxon>
        <taxon>Cryptococcus gattii species complex</taxon>
    </lineage>
</organism>
<gene>
    <name evidence="5" type="ORF">I312_00867</name>
</gene>
<feature type="compositionally biased region" description="Basic and acidic residues" evidence="3">
    <location>
        <begin position="604"/>
        <end position="620"/>
    </location>
</feature>
<feature type="compositionally biased region" description="Basic and acidic residues" evidence="3">
    <location>
        <begin position="215"/>
        <end position="231"/>
    </location>
</feature>
<feature type="compositionally biased region" description="Pro residues" evidence="3">
    <location>
        <begin position="864"/>
        <end position="873"/>
    </location>
</feature>
<feature type="region of interest" description="Disordered" evidence="3">
    <location>
        <begin position="115"/>
        <end position="323"/>
    </location>
</feature>
<feature type="compositionally biased region" description="Low complexity" evidence="3">
    <location>
        <begin position="276"/>
        <end position="295"/>
    </location>
</feature>
<feature type="compositionally biased region" description="Basic and acidic residues" evidence="3">
    <location>
        <begin position="638"/>
        <end position="664"/>
    </location>
</feature>